<evidence type="ECO:0000256" key="1">
    <source>
        <dbReference type="SAM" id="Phobius"/>
    </source>
</evidence>
<dbReference type="AlphaFoldDB" id="A0A5C5YX20"/>
<accession>A0A5C5YX20</accession>
<keyword evidence="1" id="KW-0472">Membrane</keyword>
<evidence type="ECO:0000313" key="2">
    <source>
        <dbReference type="EMBL" id="TWT79565.1"/>
    </source>
</evidence>
<dbReference type="EMBL" id="SJPJ01000001">
    <property type="protein sequence ID" value="TWT79565.1"/>
    <property type="molecule type" value="Genomic_DNA"/>
</dbReference>
<keyword evidence="3" id="KW-1185">Reference proteome</keyword>
<proteinExistence type="predicted"/>
<name>A0A5C5YX20_9BACT</name>
<reference evidence="2 3" key="1">
    <citation type="submission" date="2019-02" db="EMBL/GenBank/DDBJ databases">
        <title>Deep-cultivation of Planctomycetes and their phenomic and genomic characterization uncovers novel biology.</title>
        <authorList>
            <person name="Wiegand S."/>
            <person name="Jogler M."/>
            <person name="Boedeker C."/>
            <person name="Pinto D."/>
            <person name="Vollmers J."/>
            <person name="Rivas-Marin E."/>
            <person name="Kohn T."/>
            <person name="Peeters S.H."/>
            <person name="Heuer A."/>
            <person name="Rast P."/>
            <person name="Oberbeckmann S."/>
            <person name="Bunk B."/>
            <person name="Jeske O."/>
            <person name="Meyerdierks A."/>
            <person name="Storesund J.E."/>
            <person name="Kallscheuer N."/>
            <person name="Luecker S."/>
            <person name="Lage O.M."/>
            <person name="Pohl T."/>
            <person name="Merkel B.J."/>
            <person name="Hornburger P."/>
            <person name="Mueller R.-W."/>
            <person name="Bruemmer F."/>
            <person name="Labrenz M."/>
            <person name="Spormann A.M."/>
            <person name="Op Den Camp H."/>
            <person name="Overmann J."/>
            <person name="Amann R."/>
            <person name="Jetten M.S.M."/>
            <person name="Mascher T."/>
            <person name="Medema M.H."/>
            <person name="Devos D.P."/>
            <person name="Kaster A.-K."/>
            <person name="Ovreas L."/>
            <person name="Rohde M."/>
            <person name="Galperin M.Y."/>
            <person name="Jogler C."/>
        </authorList>
    </citation>
    <scope>NUCLEOTIDE SEQUENCE [LARGE SCALE GENOMIC DNA]</scope>
    <source>
        <strain evidence="2 3">CA13</strain>
    </source>
</reference>
<keyword evidence="1" id="KW-0812">Transmembrane</keyword>
<feature type="transmembrane region" description="Helical" evidence="1">
    <location>
        <begin position="21"/>
        <end position="41"/>
    </location>
</feature>
<dbReference type="Proteomes" id="UP000315010">
    <property type="component" value="Unassembled WGS sequence"/>
</dbReference>
<gene>
    <name evidence="2" type="ORF">CA13_09690</name>
</gene>
<sequence length="85" mass="9356">MRAALNGEVIRITPTITWRRLVVFLACSPATPLACMVWLFARALVSSKAGFFGVGGRIAFYVAAPQGKPRRESRLAPQGKQRRVL</sequence>
<organism evidence="2 3">
    <name type="scientific">Novipirellula herctigrandis</name>
    <dbReference type="NCBI Taxonomy" id="2527986"/>
    <lineage>
        <taxon>Bacteria</taxon>
        <taxon>Pseudomonadati</taxon>
        <taxon>Planctomycetota</taxon>
        <taxon>Planctomycetia</taxon>
        <taxon>Pirellulales</taxon>
        <taxon>Pirellulaceae</taxon>
        <taxon>Novipirellula</taxon>
    </lineage>
</organism>
<comment type="caution">
    <text evidence="2">The sequence shown here is derived from an EMBL/GenBank/DDBJ whole genome shotgun (WGS) entry which is preliminary data.</text>
</comment>
<protein>
    <submittedName>
        <fullName evidence="2">Uncharacterized protein</fullName>
    </submittedName>
</protein>
<keyword evidence="1" id="KW-1133">Transmembrane helix</keyword>
<evidence type="ECO:0000313" key="3">
    <source>
        <dbReference type="Proteomes" id="UP000315010"/>
    </source>
</evidence>